<organism evidence="1 2">
    <name type="scientific">Saccharothrix ecbatanensis</name>
    <dbReference type="NCBI Taxonomy" id="1105145"/>
    <lineage>
        <taxon>Bacteria</taxon>
        <taxon>Bacillati</taxon>
        <taxon>Actinomycetota</taxon>
        <taxon>Actinomycetes</taxon>
        <taxon>Pseudonocardiales</taxon>
        <taxon>Pseudonocardiaceae</taxon>
        <taxon>Saccharothrix</taxon>
    </lineage>
</organism>
<name>A0A7W9LZA9_9PSEU</name>
<dbReference type="EMBL" id="JACHMO010000001">
    <property type="protein sequence ID" value="MBB5801508.1"/>
    <property type="molecule type" value="Genomic_DNA"/>
</dbReference>
<reference evidence="1 2" key="1">
    <citation type="submission" date="2020-08" db="EMBL/GenBank/DDBJ databases">
        <title>Sequencing the genomes of 1000 actinobacteria strains.</title>
        <authorList>
            <person name="Klenk H.-P."/>
        </authorList>
    </citation>
    <scope>NUCLEOTIDE SEQUENCE [LARGE SCALE GENOMIC DNA]</scope>
    <source>
        <strain evidence="1 2">DSM 45486</strain>
    </source>
</reference>
<evidence type="ECO:0000313" key="2">
    <source>
        <dbReference type="Proteomes" id="UP000552097"/>
    </source>
</evidence>
<accession>A0A7W9LZA9</accession>
<sequence length="111" mass="11380">MANFMISAAASHDRLVLLSGVGFGQVDAQRRPCGAAVEVLVPEVEEPRGVQEGVLLLAGLEAQDEPGLRVRGESEPLVLACGPFPIAAGQGVEFGGGVGGMSYLGLMSIMT</sequence>
<dbReference type="AlphaFoldDB" id="A0A7W9LZA9"/>
<keyword evidence="2" id="KW-1185">Reference proteome</keyword>
<protein>
    <submittedName>
        <fullName evidence="1">Uncharacterized protein</fullName>
    </submittedName>
</protein>
<dbReference type="RefSeq" id="WP_184917430.1">
    <property type="nucleotide sequence ID" value="NZ_JACHMO010000001.1"/>
</dbReference>
<comment type="caution">
    <text evidence="1">The sequence shown here is derived from an EMBL/GenBank/DDBJ whole genome shotgun (WGS) entry which is preliminary data.</text>
</comment>
<proteinExistence type="predicted"/>
<dbReference type="Proteomes" id="UP000552097">
    <property type="component" value="Unassembled WGS sequence"/>
</dbReference>
<evidence type="ECO:0000313" key="1">
    <source>
        <dbReference type="EMBL" id="MBB5801508.1"/>
    </source>
</evidence>
<gene>
    <name evidence="1" type="ORF">F4560_001276</name>
</gene>